<accession>A0A183UI86</accession>
<evidence type="ECO:0000313" key="1">
    <source>
        <dbReference type="EMBL" id="VDM39527.1"/>
    </source>
</evidence>
<sequence>MISLEMNTRKTKWIRNSFCTEGIVCLDDAELELVKDSAYLGRQMESNNCPDGGWDRRRRAGWIAFGRYKSVLTDRTLSMKLRASIFNTTVVPAMLYACETWATTKVAEEKFAITERAMERQVCGVTQKDRIKNDDLRRMTGVKGMVTETYRSKRCWAGHVARMSDNRWTYRLTQWMPRETKMPLRRPKTRWDEPLVKLFGQCWKRIAQSRDVWSSVNLRSHRERRQLAS</sequence>
<evidence type="ECO:0000313" key="3">
    <source>
        <dbReference type="WBParaSite" id="TCNE_0000820601-mRNA-1"/>
    </source>
</evidence>
<dbReference type="PANTHER" id="PTHR47027:SF20">
    <property type="entry name" value="REVERSE TRANSCRIPTASE-LIKE PROTEIN WITH RNA-DIRECTED DNA POLYMERASE DOMAIN"/>
    <property type="match status" value="1"/>
</dbReference>
<keyword evidence="2" id="KW-1185">Reference proteome</keyword>
<reference evidence="1 2" key="2">
    <citation type="submission" date="2018-11" db="EMBL/GenBank/DDBJ databases">
        <authorList>
            <consortium name="Pathogen Informatics"/>
        </authorList>
    </citation>
    <scope>NUCLEOTIDE SEQUENCE [LARGE SCALE GENOMIC DNA]</scope>
</reference>
<dbReference type="WBParaSite" id="TCNE_0000820601-mRNA-1">
    <property type="protein sequence ID" value="TCNE_0000820601-mRNA-1"/>
    <property type="gene ID" value="TCNE_0000820601"/>
</dbReference>
<gene>
    <name evidence="1" type="ORF">TCNE_LOCUS8206</name>
</gene>
<dbReference type="Proteomes" id="UP000050794">
    <property type="component" value="Unassembled WGS sequence"/>
</dbReference>
<name>A0A183UI86_TOXCA</name>
<dbReference type="EMBL" id="UYWY01019849">
    <property type="protein sequence ID" value="VDM39527.1"/>
    <property type="molecule type" value="Genomic_DNA"/>
</dbReference>
<organism evidence="2 3">
    <name type="scientific">Toxocara canis</name>
    <name type="common">Canine roundworm</name>
    <dbReference type="NCBI Taxonomy" id="6265"/>
    <lineage>
        <taxon>Eukaryota</taxon>
        <taxon>Metazoa</taxon>
        <taxon>Ecdysozoa</taxon>
        <taxon>Nematoda</taxon>
        <taxon>Chromadorea</taxon>
        <taxon>Rhabditida</taxon>
        <taxon>Spirurina</taxon>
        <taxon>Ascaridomorpha</taxon>
        <taxon>Ascaridoidea</taxon>
        <taxon>Toxocaridae</taxon>
        <taxon>Toxocara</taxon>
    </lineage>
</organism>
<dbReference type="AlphaFoldDB" id="A0A183UI86"/>
<reference evidence="3" key="1">
    <citation type="submission" date="2016-06" db="UniProtKB">
        <authorList>
            <consortium name="WormBaseParasite"/>
        </authorList>
    </citation>
    <scope>IDENTIFICATION</scope>
</reference>
<evidence type="ECO:0000313" key="2">
    <source>
        <dbReference type="Proteomes" id="UP000050794"/>
    </source>
</evidence>
<proteinExistence type="predicted"/>
<protein>
    <submittedName>
        <fullName evidence="3">Endonuclease-reverse transcriptase</fullName>
    </submittedName>
</protein>
<dbReference type="PANTHER" id="PTHR47027">
    <property type="entry name" value="REVERSE TRANSCRIPTASE DOMAIN-CONTAINING PROTEIN"/>
    <property type="match status" value="1"/>
</dbReference>